<keyword evidence="2" id="KW-1185">Reference proteome</keyword>
<organism evidence="1 2">
    <name type="scientific">Trypanosoma congolense (strain IL3000)</name>
    <dbReference type="NCBI Taxonomy" id="1068625"/>
    <lineage>
        <taxon>Eukaryota</taxon>
        <taxon>Discoba</taxon>
        <taxon>Euglenozoa</taxon>
        <taxon>Kinetoplastea</taxon>
        <taxon>Metakinetoplastina</taxon>
        <taxon>Trypanosomatida</taxon>
        <taxon>Trypanosomatidae</taxon>
        <taxon>Trypanosoma</taxon>
        <taxon>Nannomonas</taxon>
    </lineage>
</organism>
<reference evidence="2" key="1">
    <citation type="submission" date="2011-07" db="EMBL/GenBank/DDBJ databases">
        <title>Divergent evolution of antigenic variation in African trypanosomes.</title>
        <authorList>
            <person name="Jackson A.P."/>
            <person name="Berry A."/>
            <person name="Allison H.C."/>
            <person name="Burton P."/>
            <person name="Anderson J."/>
            <person name="Aslett M."/>
            <person name="Brown R."/>
            <person name="Corton N."/>
            <person name="Harris D."/>
            <person name="Hauser H."/>
            <person name="Gamble J."/>
            <person name="Gilderthorp R."/>
            <person name="McQuillan J."/>
            <person name="Quail M.A."/>
            <person name="Sanders M."/>
            <person name="Van Tonder A."/>
            <person name="Ginger M.L."/>
            <person name="Donelson J.E."/>
            <person name="Field M.C."/>
            <person name="Barry J.D."/>
            <person name="Berriman M."/>
            <person name="Hertz-Fowler C."/>
        </authorList>
    </citation>
    <scope>NUCLEOTIDE SEQUENCE [LARGE SCALE GENOMIC DNA]</scope>
    <source>
        <strain evidence="2">IL3000</strain>
    </source>
</reference>
<dbReference type="AlphaFoldDB" id="F9WER5"/>
<dbReference type="EMBL" id="CAEQ01002056">
    <property type="protein sequence ID" value="CCD15781.1"/>
    <property type="molecule type" value="Genomic_DNA"/>
</dbReference>
<evidence type="ECO:0000313" key="1">
    <source>
        <dbReference type="EMBL" id="CCD15781.1"/>
    </source>
</evidence>
<dbReference type="Proteomes" id="UP000000702">
    <property type="component" value="Unassembled WGS sequence"/>
</dbReference>
<name>F9WER5_TRYCI</name>
<accession>F9WER5</accession>
<comment type="caution">
    <text evidence="1">The sequence shown here is derived from an EMBL/GenBank/DDBJ whole genome shotgun (WGS) entry which is preliminary data.</text>
</comment>
<evidence type="ECO:0000313" key="2">
    <source>
        <dbReference type="Proteomes" id="UP000000702"/>
    </source>
</evidence>
<sequence>MRRKRESGHWMLRAFLAAEQWYCVTRQFYAARPTASVAQSAARGFHNPKVVSSSLTDRNFFPRAGLPSARLFSGGCRGGVAEWSKAPDLGSGLSGRGFEPHRRQVFSGLGFHSPTTRSENVQAGRPRSADGLGGYDVALTRRRSRVRVPIGVGFPEVPGIKRPRSFLHV</sequence>
<gene>
    <name evidence="1" type="ORF">TCIL3000_0_07920</name>
</gene>
<reference evidence="1 2" key="2">
    <citation type="journal article" date="2012" name="Proc. Natl. Acad. Sci. U.S.A.">
        <title>Antigenic diversity is generated by distinct evolutionary mechanisms in African trypanosome species.</title>
        <authorList>
            <person name="Jackson A.P."/>
            <person name="Berry A."/>
            <person name="Aslett M."/>
            <person name="Allison H.C."/>
            <person name="Burton P."/>
            <person name="Vavrova-Anderson J."/>
            <person name="Brown R."/>
            <person name="Browne H."/>
            <person name="Corton N."/>
            <person name="Hauser H."/>
            <person name="Gamble J."/>
            <person name="Gilderthorp R."/>
            <person name="Marcello L."/>
            <person name="McQuillan J."/>
            <person name="Otto T.D."/>
            <person name="Quail M.A."/>
            <person name="Sanders M.J."/>
            <person name="van Tonder A."/>
            <person name="Ginger M.L."/>
            <person name="Field M.C."/>
            <person name="Barry J.D."/>
            <person name="Hertz-Fowler C."/>
            <person name="Berriman M."/>
        </authorList>
    </citation>
    <scope>NUCLEOTIDE SEQUENCE [LARGE SCALE GENOMIC DNA]</scope>
    <source>
        <strain evidence="1 2">IL3000</strain>
    </source>
</reference>
<proteinExistence type="predicted"/>
<protein>
    <submittedName>
        <fullName evidence="1">WGS project CAEQ00000000 data, annotated contig 307</fullName>
    </submittedName>
</protein>